<protein>
    <submittedName>
        <fullName evidence="7">Putative oxidoreductase</fullName>
    </submittedName>
</protein>
<evidence type="ECO:0000256" key="3">
    <source>
        <dbReference type="ARBA" id="ARBA00022475"/>
    </source>
</evidence>
<keyword evidence="3" id="KW-1003">Cell membrane</keyword>
<dbReference type="RefSeq" id="WP_072738001.1">
    <property type="nucleotide sequence ID" value="NZ_CP048813.1"/>
</dbReference>
<dbReference type="PANTHER" id="PTHR33452:SF1">
    <property type="entry name" value="INNER MEMBRANE PROTEIN YPHA-RELATED"/>
    <property type="match status" value="1"/>
</dbReference>
<proteinExistence type="inferred from homology"/>
<reference evidence="7 8" key="1">
    <citation type="submission" date="2016-10" db="EMBL/GenBank/DDBJ databases">
        <authorList>
            <person name="de Groot N.N."/>
        </authorList>
    </citation>
    <scope>NUCLEOTIDE SEQUENCE [LARGE SCALE GENOMIC DNA]</scope>
    <source>
        <strain evidence="7 8">DSM 44892</strain>
    </source>
</reference>
<dbReference type="InterPro" id="IPR051907">
    <property type="entry name" value="DoxX-like_oxidoreductase"/>
</dbReference>
<dbReference type="PANTHER" id="PTHR33452">
    <property type="entry name" value="OXIDOREDUCTASE CATD-RELATED"/>
    <property type="match status" value="1"/>
</dbReference>
<evidence type="ECO:0000256" key="1">
    <source>
        <dbReference type="ARBA" id="ARBA00004651"/>
    </source>
</evidence>
<dbReference type="Pfam" id="PF07681">
    <property type="entry name" value="DoxX"/>
    <property type="match status" value="1"/>
</dbReference>
<evidence type="ECO:0000256" key="4">
    <source>
        <dbReference type="ARBA" id="ARBA00022692"/>
    </source>
</evidence>
<accession>A0A1G8A3E2</accession>
<comment type="similarity">
    <text evidence="2">Belongs to the DoxX family.</text>
</comment>
<gene>
    <name evidence="7" type="ORF">SAMN05444695_101310</name>
</gene>
<evidence type="ECO:0000256" key="2">
    <source>
        <dbReference type="ARBA" id="ARBA00006679"/>
    </source>
</evidence>
<keyword evidence="5" id="KW-1133">Transmembrane helix</keyword>
<keyword evidence="8" id="KW-1185">Reference proteome</keyword>
<dbReference type="Proteomes" id="UP000183263">
    <property type="component" value="Unassembled WGS sequence"/>
</dbReference>
<keyword evidence="4" id="KW-0812">Transmembrane</keyword>
<evidence type="ECO:0000256" key="5">
    <source>
        <dbReference type="ARBA" id="ARBA00022989"/>
    </source>
</evidence>
<organism evidence="7 8">
    <name type="scientific">Rhodococcus triatomae</name>
    <dbReference type="NCBI Taxonomy" id="300028"/>
    <lineage>
        <taxon>Bacteria</taxon>
        <taxon>Bacillati</taxon>
        <taxon>Actinomycetota</taxon>
        <taxon>Actinomycetes</taxon>
        <taxon>Mycobacteriales</taxon>
        <taxon>Nocardiaceae</taxon>
        <taxon>Rhodococcus</taxon>
    </lineage>
</organism>
<dbReference type="OrthoDB" id="1122432at2"/>
<evidence type="ECO:0000313" key="8">
    <source>
        <dbReference type="Proteomes" id="UP000183263"/>
    </source>
</evidence>
<evidence type="ECO:0000256" key="6">
    <source>
        <dbReference type="ARBA" id="ARBA00023136"/>
    </source>
</evidence>
<keyword evidence="6" id="KW-0472">Membrane</keyword>
<dbReference type="GO" id="GO:0005886">
    <property type="term" value="C:plasma membrane"/>
    <property type="evidence" value="ECO:0007669"/>
    <property type="project" value="UniProtKB-SubCell"/>
</dbReference>
<sequence>MKTPVVPSIGILIARIGIGVIFLAHGLQKFRVWGLDGTAASFEQMEVPAPTASAYAAAFIETIGGIALIAGLLVPLAGILLFLVMAGAFFIVHIDNGIWVADGGYELVLALGMGALLLAAVGAGKFSLDAILFRGRSRVSA</sequence>
<evidence type="ECO:0000313" key="7">
    <source>
        <dbReference type="EMBL" id="SDH15505.1"/>
    </source>
</evidence>
<dbReference type="InterPro" id="IPR032808">
    <property type="entry name" value="DoxX"/>
</dbReference>
<comment type="subcellular location">
    <subcellularLocation>
        <location evidence="1">Cell membrane</location>
        <topology evidence="1">Multi-pass membrane protein</topology>
    </subcellularLocation>
</comment>
<dbReference type="AlphaFoldDB" id="A0A1G8A3E2"/>
<name>A0A1G8A3E2_9NOCA</name>
<dbReference type="EMBL" id="FNDN01000001">
    <property type="protein sequence ID" value="SDH15505.1"/>
    <property type="molecule type" value="Genomic_DNA"/>
</dbReference>